<name>A0AAV9CYR1_ACOCL</name>
<proteinExistence type="predicted"/>
<keyword evidence="2" id="KW-1185">Reference proteome</keyword>
<dbReference type="EMBL" id="JAUJYO010000016">
    <property type="protein sequence ID" value="KAK1294373.1"/>
    <property type="molecule type" value="Genomic_DNA"/>
</dbReference>
<reference evidence="1" key="1">
    <citation type="journal article" date="2023" name="Nat. Commun.">
        <title>Diploid and tetraploid genomes of Acorus and the evolution of monocots.</title>
        <authorList>
            <person name="Ma L."/>
            <person name="Liu K.W."/>
            <person name="Li Z."/>
            <person name="Hsiao Y.Y."/>
            <person name="Qi Y."/>
            <person name="Fu T."/>
            <person name="Tang G.D."/>
            <person name="Zhang D."/>
            <person name="Sun W.H."/>
            <person name="Liu D.K."/>
            <person name="Li Y."/>
            <person name="Chen G.Z."/>
            <person name="Liu X.D."/>
            <person name="Liao X.Y."/>
            <person name="Jiang Y.T."/>
            <person name="Yu X."/>
            <person name="Hao Y."/>
            <person name="Huang J."/>
            <person name="Zhao X.W."/>
            <person name="Ke S."/>
            <person name="Chen Y.Y."/>
            <person name="Wu W.L."/>
            <person name="Hsu J.L."/>
            <person name="Lin Y.F."/>
            <person name="Huang M.D."/>
            <person name="Li C.Y."/>
            <person name="Huang L."/>
            <person name="Wang Z.W."/>
            <person name="Zhao X."/>
            <person name="Zhong W.Y."/>
            <person name="Peng D.H."/>
            <person name="Ahmad S."/>
            <person name="Lan S."/>
            <person name="Zhang J.S."/>
            <person name="Tsai W.C."/>
            <person name="Van de Peer Y."/>
            <person name="Liu Z.J."/>
        </authorList>
    </citation>
    <scope>NUCLEOTIDE SEQUENCE</scope>
    <source>
        <strain evidence="1">CP</strain>
    </source>
</reference>
<evidence type="ECO:0000313" key="2">
    <source>
        <dbReference type="Proteomes" id="UP001180020"/>
    </source>
</evidence>
<evidence type="ECO:0000313" key="1">
    <source>
        <dbReference type="EMBL" id="KAK1294373.1"/>
    </source>
</evidence>
<accession>A0AAV9CYR1</accession>
<organism evidence="1 2">
    <name type="scientific">Acorus calamus</name>
    <name type="common">Sweet flag</name>
    <dbReference type="NCBI Taxonomy" id="4465"/>
    <lineage>
        <taxon>Eukaryota</taxon>
        <taxon>Viridiplantae</taxon>
        <taxon>Streptophyta</taxon>
        <taxon>Embryophyta</taxon>
        <taxon>Tracheophyta</taxon>
        <taxon>Spermatophyta</taxon>
        <taxon>Magnoliopsida</taxon>
        <taxon>Liliopsida</taxon>
        <taxon>Acoraceae</taxon>
        <taxon>Acorus</taxon>
    </lineage>
</organism>
<gene>
    <name evidence="1" type="ORF">QJS10_CPA16g00388</name>
</gene>
<sequence>MWILRPLRCRRGMEGIGFGGVPSLGLSVGRLPPLSWWAFRFFEVFSVAIQPPKPTSASKAIK</sequence>
<dbReference type="Proteomes" id="UP001180020">
    <property type="component" value="Unassembled WGS sequence"/>
</dbReference>
<reference evidence="1" key="2">
    <citation type="submission" date="2023-06" db="EMBL/GenBank/DDBJ databases">
        <authorList>
            <person name="Ma L."/>
            <person name="Liu K.-W."/>
            <person name="Li Z."/>
            <person name="Hsiao Y.-Y."/>
            <person name="Qi Y."/>
            <person name="Fu T."/>
            <person name="Tang G."/>
            <person name="Zhang D."/>
            <person name="Sun W.-H."/>
            <person name="Liu D.-K."/>
            <person name="Li Y."/>
            <person name="Chen G.-Z."/>
            <person name="Liu X.-D."/>
            <person name="Liao X.-Y."/>
            <person name="Jiang Y.-T."/>
            <person name="Yu X."/>
            <person name="Hao Y."/>
            <person name="Huang J."/>
            <person name="Zhao X.-W."/>
            <person name="Ke S."/>
            <person name="Chen Y.-Y."/>
            <person name="Wu W.-L."/>
            <person name="Hsu J.-L."/>
            <person name="Lin Y.-F."/>
            <person name="Huang M.-D."/>
            <person name="Li C.-Y."/>
            <person name="Huang L."/>
            <person name="Wang Z.-W."/>
            <person name="Zhao X."/>
            <person name="Zhong W.-Y."/>
            <person name="Peng D.-H."/>
            <person name="Ahmad S."/>
            <person name="Lan S."/>
            <person name="Zhang J.-S."/>
            <person name="Tsai W.-C."/>
            <person name="Van De Peer Y."/>
            <person name="Liu Z.-J."/>
        </authorList>
    </citation>
    <scope>NUCLEOTIDE SEQUENCE</scope>
    <source>
        <strain evidence="1">CP</strain>
        <tissue evidence="1">Leaves</tissue>
    </source>
</reference>
<protein>
    <submittedName>
        <fullName evidence="1">Uncharacterized protein</fullName>
    </submittedName>
</protein>
<comment type="caution">
    <text evidence="1">The sequence shown here is derived from an EMBL/GenBank/DDBJ whole genome shotgun (WGS) entry which is preliminary data.</text>
</comment>
<dbReference type="AlphaFoldDB" id="A0AAV9CYR1"/>